<dbReference type="AlphaFoldDB" id="A0A0B6RTE5"/>
<evidence type="ECO:0008006" key="3">
    <source>
        <dbReference type="Google" id="ProtNLM"/>
    </source>
</evidence>
<keyword evidence="2" id="KW-1185">Reference proteome</keyword>
<dbReference type="RefSeq" id="WP_042625123.1">
    <property type="nucleotide sequence ID" value="NZ_CP002580.1"/>
</dbReference>
<accession>A0A0B6RTE5</accession>
<dbReference type="EMBL" id="CP002580">
    <property type="protein sequence ID" value="AJK46673.1"/>
    <property type="molecule type" value="Genomic_DNA"/>
</dbReference>
<dbReference type="HOGENOM" id="CLU_162538_2_0_4"/>
<reference evidence="2" key="1">
    <citation type="submission" date="2011-03" db="EMBL/GenBank/DDBJ databases">
        <authorList>
            <person name="Voget S."/>
            <person name="Streit W.R."/>
            <person name="Jaeger K.E."/>
            <person name="Daniel R."/>
        </authorList>
    </citation>
    <scope>NUCLEOTIDE SEQUENCE [LARGE SCALE GENOMIC DNA]</scope>
    <source>
        <strain evidence="2">PG1</strain>
    </source>
</reference>
<protein>
    <recommendedName>
        <fullName evidence="3">Fe-S protein</fullName>
    </recommendedName>
</protein>
<dbReference type="Proteomes" id="UP000031838">
    <property type="component" value="Chromosome 1"/>
</dbReference>
<reference evidence="1 2" key="2">
    <citation type="journal article" date="2016" name="Appl. Microbiol. Biotechnol.">
        <title>Mutations improving production and secretion of extracellular lipase by Burkholderia glumae PG1.</title>
        <authorList>
            <person name="Knapp A."/>
            <person name="Voget S."/>
            <person name="Gao R."/>
            <person name="Zaburannyi N."/>
            <person name="Krysciak D."/>
            <person name="Breuer M."/>
            <person name="Hauer B."/>
            <person name="Streit W.R."/>
            <person name="Muller R."/>
            <person name="Daniel R."/>
            <person name="Jaeger K.E."/>
        </authorList>
    </citation>
    <scope>NUCLEOTIDE SEQUENCE [LARGE SCALE GENOMIC DNA]</scope>
    <source>
        <strain evidence="1 2">PG1</strain>
    </source>
</reference>
<dbReference type="InterPro" id="IPR010710">
    <property type="entry name" value="DUF1289"/>
</dbReference>
<proteinExistence type="predicted"/>
<name>A0A0B6RTE5_BURPL</name>
<evidence type="ECO:0000313" key="2">
    <source>
        <dbReference type="Proteomes" id="UP000031838"/>
    </source>
</evidence>
<organism evidence="1 2">
    <name type="scientific">Burkholderia plantarii</name>
    <dbReference type="NCBI Taxonomy" id="41899"/>
    <lineage>
        <taxon>Bacteria</taxon>
        <taxon>Pseudomonadati</taxon>
        <taxon>Pseudomonadota</taxon>
        <taxon>Betaproteobacteria</taxon>
        <taxon>Burkholderiales</taxon>
        <taxon>Burkholderiaceae</taxon>
        <taxon>Burkholderia</taxon>
    </lineage>
</organism>
<dbReference type="Pfam" id="PF06945">
    <property type="entry name" value="DUF1289"/>
    <property type="match status" value="1"/>
</dbReference>
<sequence>MSSNLHDKPDSPCIGVCSTLFDDVCKGCGRTALEVANWVFMSEEEKVAVWERIKREGTAMRFQYDKL</sequence>
<dbReference type="PANTHER" id="PTHR35175">
    <property type="entry name" value="DUF1289 DOMAIN-CONTAINING PROTEIN"/>
    <property type="match status" value="1"/>
</dbReference>
<gene>
    <name evidence="1" type="ORF">BGL_1c21640</name>
</gene>
<evidence type="ECO:0000313" key="1">
    <source>
        <dbReference type="EMBL" id="AJK46673.1"/>
    </source>
</evidence>
<dbReference type="PANTHER" id="PTHR35175:SF1">
    <property type="entry name" value="OXIDOREDUCTASE"/>
    <property type="match status" value="1"/>
</dbReference>
<dbReference type="KEGG" id="bgp:BGL_1c21640"/>